<evidence type="ECO:0000313" key="5">
    <source>
        <dbReference type="EMBL" id="GGJ93533.1"/>
    </source>
</evidence>
<evidence type="ECO:0000256" key="1">
    <source>
        <dbReference type="ARBA" id="ARBA00023015"/>
    </source>
</evidence>
<reference evidence="5" key="1">
    <citation type="journal article" date="2014" name="Int. J. Syst. Evol. Microbiol.">
        <title>Complete genome sequence of Corynebacterium casei LMG S-19264T (=DSM 44701T), isolated from a smear-ripened cheese.</title>
        <authorList>
            <consortium name="US DOE Joint Genome Institute (JGI-PGF)"/>
            <person name="Walter F."/>
            <person name="Albersmeier A."/>
            <person name="Kalinowski J."/>
            <person name="Ruckert C."/>
        </authorList>
    </citation>
    <scope>NUCLEOTIDE SEQUENCE</scope>
    <source>
        <strain evidence="5">CGMCC 1.8984</strain>
    </source>
</reference>
<dbReference type="Gene3D" id="1.10.10.10">
    <property type="entry name" value="Winged helix-like DNA-binding domain superfamily/Winged helix DNA-binding domain"/>
    <property type="match status" value="1"/>
</dbReference>
<reference evidence="5" key="2">
    <citation type="submission" date="2020-09" db="EMBL/GenBank/DDBJ databases">
        <authorList>
            <person name="Sun Q."/>
            <person name="Zhou Y."/>
        </authorList>
    </citation>
    <scope>NUCLEOTIDE SEQUENCE</scope>
    <source>
        <strain evidence="5">CGMCC 1.8984</strain>
    </source>
</reference>
<accession>A0A917PUW6</accession>
<dbReference type="PROSITE" id="PS51118">
    <property type="entry name" value="HTH_HXLR"/>
    <property type="match status" value="1"/>
</dbReference>
<dbReference type="RefSeq" id="WP_188744686.1">
    <property type="nucleotide sequence ID" value="NZ_BAABFW010000047.1"/>
</dbReference>
<keyword evidence="3" id="KW-0804">Transcription</keyword>
<keyword evidence="6" id="KW-1185">Reference proteome</keyword>
<dbReference type="InterPro" id="IPR036390">
    <property type="entry name" value="WH_DNA-bd_sf"/>
</dbReference>
<dbReference type="GO" id="GO:0003677">
    <property type="term" value="F:DNA binding"/>
    <property type="evidence" value="ECO:0007669"/>
    <property type="project" value="UniProtKB-KW"/>
</dbReference>
<dbReference type="SUPFAM" id="SSF46785">
    <property type="entry name" value="Winged helix' DNA-binding domain"/>
    <property type="match status" value="1"/>
</dbReference>
<proteinExistence type="predicted"/>
<evidence type="ECO:0000259" key="4">
    <source>
        <dbReference type="PROSITE" id="PS51118"/>
    </source>
</evidence>
<dbReference type="InterPro" id="IPR036388">
    <property type="entry name" value="WH-like_DNA-bd_sf"/>
</dbReference>
<dbReference type="Proteomes" id="UP000636956">
    <property type="component" value="Unassembled WGS sequence"/>
</dbReference>
<protein>
    <submittedName>
        <fullName evidence="5">HxlR family transcriptional regulator</fullName>
    </submittedName>
</protein>
<dbReference type="InterPro" id="IPR002577">
    <property type="entry name" value="HTH_HxlR"/>
</dbReference>
<dbReference type="Pfam" id="PF01638">
    <property type="entry name" value="HxlR"/>
    <property type="match status" value="1"/>
</dbReference>
<name>A0A917PUW6_9MICO</name>
<dbReference type="PANTHER" id="PTHR33204:SF18">
    <property type="entry name" value="TRANSCRIPTIONAL REGULATORY PROTEIN"/>
    <property type="match status" value="1"/>
</dbReference>
<keyword evidence="1" id="KW-0805">Transcription regulation</keyword>
<evidence type="ECO:0000256" key="3">
    <source>
        <dbReference type="ARBA" id="ARBA00023163"/>
    </source>
</evidence>
<comment type="caution">
    <text evidence="5">The sequence shown here is derived from an EMBL/GenBank/DDBJ whole genome shotgun (WGS) entry which is preliminary data.</text>
</comment>
<dbReference type="AlphaFoldDB" id="A0A917PUW6"/>
<organism evidence="5 6">
    <name type="scientific">Agromyces bauzanensis</name>
    <dbReference type="NCBI Taxonomy" id="1308924"/>
    <lineage>
        <taxon>Bacteria</taxon>
        <taxon>Bacillati</taxon>
        <taxon>Actinomycetota</taxon>
        <taxon>Actinomycetes</taxon>
        <taxon>Micrococcales</taxon>
        <taxon>Microbacteriaceae</taxon>
        <taxon>Agromyces</taxon>
    </lineage>
</organism>
<gene>
    <name evidence="5" type="ORF">GCM10011372_34980</name>
</gene>
<dbReference type="PANTHER" id="PTHR33204">
    <property type="entry name" value="TRANSCRIPTIONAL REGULATOR, MARR FAMILY"/>
    <property type="match status" value="1"/>
</dbReference>
<evidence type="ECO:0000313" key="6">
    <source>
        <dbReference type="Proteomes" id="UP000636956"/>
    </source>
</evidence>
<keyword evidence="2" id="KW-0238">DNA-binding</keyword>
<dbReference type="EMBL" id="BMMD01000034">
    <property type="protein sequence ID" value="GGJ93533.1"/>
    <property type="molecule type" value="Genomic_DNA"/>
</dbReference>
<sequence length="163" mass="17704">MPRSSFAEFHCSLARALDVVGDSWSPLVIRDVHLGIDTFEEITRDLGISRALLSARLEHLVARGILDRVSYSDRPPRSRYLLTEAGRDLVPVLVALTMWGDRWRAPEGPPIVFRHDCGSVVEAHVTCSSCGRPITTDSLTPFAGPGGRSAPGTIVMAERLGAA</sequence>
<feature type="domain" description="HTH hxlR-type" evidence="4">
    <location>
        <begin position="11"/>
        <end position="108"/>
    </location>
</feature>
<evidence type="ECO:0000256" key="2">
    <source>
        <dbReference type="ARBA" id="ARBA00023125"/>
    </source>
</evidence>